<organism evidence="6 7">
    <name type="scientific">Clostridium homopropionicum DSM 5847</name>
    <dbReference type="NCBI Taxonomy" id="1121318"/>
    <lineage>
        <taxon>Bacteria</taxon>
        <taxon>Bacillati</taxon>
        <taxon>Bacillota</taxon>
        <taxon>Clostridia</taxon>
        <taxon>Eubacteriales</taxon>
        <taxon>Clostridiaceae</taxon>
        <taxon>Clostridium</taxon>
    </lineage>
</organism>
<dbReference type="SUPFAM" id="SSF141000">
    <property type="entry name" value="Glu-tRNAGln amidotransferase C subunit"/>
    <property type="match status" value="1"/>
</dbReference>
<evidence type="ECO:0000256" key="2">
    <source>
        <dbReference type="ARBA" id="ARBA00011123"/>
    </source>
</evidence>
<dbReference type="InterPro" id="IPR003837">
    <property type="entry name" value="GatC"/>
</dbReference>
<dbReference type="RefSeq" id="WP_052220452.1">
    <property type="nucleotide sequence ID" value="NZ_LHUR01000012.1"/>
</dbReference>
<keyword evidence="6" id="KW-0436">Ligase</keyword>
<keyword evidence="7" id="KW-1185">Reference proteome</keyword>
<dbReference type="AlphaFoldDB" id="A0A0L6ZCM3"/>
<keyword evidence="6" id="KW-0808">Transferase</keyword>
<dbReference type="InterPro" id="IPR036113">
    <property type="entry name" value="Asp/Glu-ADT_sf_sub_c"/>
</dbReference>
<evidence type="ECO:0000256" key="5">
    <source>
        <dbReference type="ARBA" id="ARBA00047913"/>
    </source>
</evidence>
<dbReference type="EMBL" id="LHUR01000012">
    <property type="protein sequence ID" value="KOA20724.1"/>
    <property type="molecule type" value="Genomic_DNA"/>
</dbReference>
<protein>
    <submittedName>
        <fullName evidence="6">Glutamyl-tRNA(Gln) amidotransferase subunit C</fullName>
        <ecNumber evidence="6">6.3.5.-</ecNumber>
    </submittedName>
</protein>
<dbReference type="Gene3D" id="1.10.20.60">
    <property type="entry name" value="Glu-tRNAGln amidotransferase C subunit, N-terminal domain"/>
    <property type="match status" value="1"/>
</dbReference>
<dbReference type="EC" id="6.3.5.-" evidence="6"/>
<comment type="subunit">
    <text evidence="2">Heterotrimer of A, B and C subunits.</text>
</comment>
<evidence type="ECO:0000256" key="4">
    <source>
        <dbReference type="ARBA" id="ARBA00047380"/>
    </source>
</evidence>
<dbReference type="STRING" id="36844.SAMN04488501_103134"/>
<gene>
    <name evidence="6" type="primary">gatC</name>
    <name evidence="6" type="ORF">CLHOM_08660</name>
</gene>
<evidence type="ECO:0000256" key="3">
    <source>
        <dbReference type="ARBA" id="ARBA00024799"/>
    </source>
</evidence>
<proteinExistence type="inferred from homology"/>
<dbReference type="GO" id="GO:0050567">
    <property type="term" value="F:glutaminyl-tRNA synthase (glutamine-hydrolyzing) activity"/>
    <property type="evidence" value="ECO:0007669"/>
    <property type="project" value="RHEA"/>
</dbReference>
<dbReference type="Pfam" id="PF02686">
    <property type="entry name" value="GatC"/>
    <property type="match status" value="1"/>
</dbReference>
<comment type="similarity">
    <text evidence="1">Belongs to the GatC family.</text>
</comment>
<dbReference type="NCBIfam" id="TIGR00135">
    <property type="entry name" value="gatC"/>
    <property type="match status" value="1"/>
</dbReference>
<dbReference type="GO" id="GO:0016740">
    <property type="term" value="F:transferase activity"/>
    <property type="evidence" value="ECO:0007669"/>
    <property type="project" value="UniProtKB-KW"/>
</dbReference>
<evidence type="ECO:0000256" key="1">
    <source>
        <dbReference type="ARBA" id="ARBA00010757"/>
    </source>
</evidence>
<accession>A0A0L6ZCM3</accession>
<evidence type="ECO:0000313" key="6">
    <source>
        <dbReference type="EMBL" id="KOA20724.1"/>
    </source>
</evidence>
<evidence type="ECO:0000313" key="7">
    <source>
        <dbReference type="Proteomes" id="UP000037043"/>
    </source>
</evidence>
<dbReference type="Proteomes" id="UP000037043">
    <property type="component" value="Unassembled WGS sequence"/>
</dbReference>
<comment type="function">
    <text evidence="3">Allows the formation of correctly charged Asn-tRNA(Asn) or Gln-tRNA(Gln) through the transamidation of misacylated Asp-tRNA(Asn) or Glu-tRNA(Gln) in organisms which lack either or both of asparaginyl-tRNA or glutaminyl-tRNA synthetases. The reaction takes place in the presence of glutamine and ATP through an activated phospho-Asp-tRNA(Asn) or phospho-Glu-tRNA(Gln).</text>
</comment>
<dbReference type="PATRIC" id="fig|1121318.3.peg.871"/>
<comment type="catalytic activity">
    <reaction evidence="4">
        <text>L-aspartyl-tRNA(Asn) + L-glutamine + ATP + H2O = L-asparaginyl-tRNA(Asn) + L-glutamate + ADP + phosphate + 2 H(+)</text>
        <dbReference type="Rhea" id="RHEA:14513"/>
        <dbReference type="Rhea" id="RHEA-COMP:9674"/>
        <dbReference type="Rhea" id="RHEA-COMP:9677"/>
        <dbReference type="ChEBI" id="CHEBI:15377"/>
        <dbReference type="ChEBI" id="CHEBI:15378"/>
        <dbReference type="ChEBI" id="CHEBI:29985"/>
        <dbReference type="ChEBI" id="CHEBI:30616"/>
        <dbReference type="ChEBI" id="CHEBI:43474"/>
        <dbReference type="ChEBI" id="CHEBI:58359"/>
        <dbReference type="ChEBI" id="CHEBI:78515"/>
        <dbReference type="ChEBI" id="CHEBI:78516"/>
        <dbReference type="ChEBI" id="CHEBI:456216"/>
    </reaction>
</comment>
<dbReference type="GO" id="GO:0006450">
    <property type="term" value="P:regulation of translational fidelity"/>
    <property type="evidence" value="ECO:0007669"/>
    <property type="project" value="InterPro"/>
</dbReference>
<comment type="catalytic activity">
    <reaction evidence="5">
        <text>L-glutamyl-tRNA(Gln) + L-glutamine + ATP + H2O = L-glutaminyl-tRNA(Gln) + L-glutamate + ADP + phosphate + H(+)</text>
        <dbReference type="Rhea" id="RHEA:17521"/>
        <dbReference type="Rhea" id="RHEA-COMP:9681"/>
        <dbReference type="Rhea" id="RHEA-COMP:9684"/>
        <dbReference type="ChEBI" id="CHEBI:15377"/>
        <dbReference type="ChEBI" id="CHEBI:15378"/>
        <dbReference type="ChEBI" id="CHEBI:29985"/>
        <dbReference type="ChEBI" id="CHEBI:30616"/>
        <dbReference type="ChEBI" id="CHEBI:43474"/>
        <dbReference type="ChEBI" id="CHEBI:58359"/>
        <dbReference type="ChEBI" id="CHEBI:78520"/>
        <dbReference type="ChEBI" id="CHEBI:78521"/>
        <dbReference type="ChEBI" id="CHEBI:456216"/>
    </reaction>
</comment>
<reference evidence="7" key="1">
    <citation type="submission" date="2015-08" db="EMBL/GenBank/DDBJ databases">
        <title>Genome sequence of the strict anaerobe Clostridium homopropionicum LuHBu1 (DSM 5847T).</title>
        <authorList>
            <person name="Poehlein A."/>
            <person name="Beck M."/>
            <person name="Schiel-Bengelsdorf B."/>
            <person name="Bengelsdorf F.R."/>
            <person name="Daniel R."/>
            <person name="Duerre P."/>
        </authorList>
    </citation>
    <scope>NUCLEOTIDE SEQUENCE [LARGE SCALE GENOMIC DNA]</scope>
    <source>
        <strain evidence="7">DSM 5847</strain>
    </source>
</reference>
<sequence length="97" mass="10894">MAVTKVEIEKLAKLARLRFSDEELGKFAGEFDEIIAFADTINQSVEGGTDEIRSVGSQLISFEELREDEVIPSLPNEKIVSNVEDKDGFFSVRRSKK</sequence>
<name>A0A0L6ZCM3_9CLOT</name>
<comment type="caution">
    <text evidence="6">The sequence shown here is derived from an EMBL/GenBank/DDBJ whole genome shotgun (WGS) entry which is preliminary data.</text>
</comment>
<dbReference type="GO" id="GO:0050566">
    <property type="term" value="F:asparaginyl-tRNA synthase (glutamine-hydrolyzing) activity"/>
    <property type="evidence" value="ECO:0007669"/>
    <property type="project" value="RHEA"/>
</dbReference>